<dbReference type="RefSeq" id="WP_099619772.1">
    <property type="nucleotide sequence ID" value="NZ_KZ319343.1"/>
</dbReference>
<name>A0A2G1VAZ4_9GAMM</name>
<evidence type="ECO:0000313" key="4">
    <source>
        <dbReference type="EMBL" id="PHQ23830.1"/>
    </source>
</evidence>
<evidence type="ECO:0000256" key="2">
    <source>
        <dbReference type="SAM" id="SignalP"/>
    </source>
</evidence>
<dbReference type="PROSITE" id="PS51820">
    <property type="entry name" value="PA14"/>
    <property type="match status" value="2"/>
</dbReference>
<evidence type="ECO:0000256" key="1">
    <source>
        <dbReference type="ARBA" id="ARBA00022729"/>
    </source>
</evidence>
<dbReference type="InterPro" id="IPR055729">
    <property type="entry name" value="DUF7305"/>
</dbReference>
<dbReference type="Pfam" id="PF23981">
    <property type="entry name" value="DUF7305"/>
    <property type="match status" value="1"/>
</dbReference>
<dbReference type="SMART" id="SM00758">
    <property type="entry name" value="PA14"/>
    <property type="match status" value="2"/>
</dbReference>
<gene>
    <name evidence="4" type="ORF">CLH62_19020</name>
</gene>
<dbReference type="InterPro" id="IPR011658">
    <property type="entry name" value="PA14_dom"/>
</dbReference>
<proteinExistence type="predicted"/>
<dbReference type="PANTHER" id="PTHR46769:SF2">
    <property type="entry name" value="FIBROCYSTIN-L ISOFORM 2 PRECURSOR-RELATED"/>
    <property type="match status" value="1"/>
</dbReference>
<dbReference type="InterPro" id="IPR037524">
    <property type="entry name" value="PA14/GLEYA"/>
</dbReference>
<dbReference type="SUPFAM" id="SSF56988">
    <property type="entry name" value="Anthrax protective antigen"/>
    <property type="match status" value="2"/>
</dbReference>
<dbReference type="InterPro" id="IPR046524">
    <property type="entry name" value="DUF6701"/>
</dbReference>
<organism evidence="4 5">
    <name type="scientific">Marinobacter guineae</name>
    <dbReference type="NCBI Taxonomy" id="432303"/>
    <lineage>
        <taxon>Bacteria</taxon>
        <taxon>Pseudomonadati</taxon>
        <taxon>Pseudomonadota</taxon>
        <taxon>Gammaproteobacteria</taxon>
        <taxon>Pseudomonadales</taxon>
        <taxon>Marinobacteraceae</taxon>
        <taxon>Marinobacter</taxon>
    </lineage>
</organism>
<dbReference type="Proteomes" id="UP000229044">
    <property type="component" value="Unassembled WGS sequence"/>
</dbReference>
<dbReference type="OrthoDB" id="9790247at2"/>
<accession>A0A2G1VAZ4</accession>
<evidence type="ECO:0000259" key="3">
    <source>
        <dbReference type="PROSITE" id="PS51820"/>
    </source>
</evidence>
<reference evidence="4 5" key="1">
    <citation type="submission" date="2017-09" db="EMBL/GenBank/DDBJ databases">
        <title>The draft genome sequences of Marinobacter guineae M3B.</title>
        <authorList>
            <person name="Cao J."/>
        </authorList>
    </citation>
    <scope>NUCLEOTIDE SEQUENCE [LARGE SCALE GENOMIC DNA]</scope>
    <source>
        <strain evidence="4 5">M3B</strain>
    </source>
</reference>
<feature type="signal peptide" evidence="2">
    <location>
        <begin position="1"/>
        <end position="25"/>
    </location>
</feature>
<dbReference type="Pfam" id="PF20419">
    <property type="entry name" value="DUF6701"/>
    <property type="match status" value="1"/>
</dbReference>
<dbReference type="EMBL" id="NTFI01000007">
    <property type="protein sequence ID" value="PHQ23830.1"/>
    <property type="molecule type" value="Genomic_DNA"/>
</dbReference>
<keyword evidence="5" id="KW-1185">Reference proteome</keyword>
<dbReference type="Gene3D" id="3.90.182.10">
    <property type="entry name" value="Toxin - Anthrax Protective Antigen,domain 1"/>
    <property type="match status" value="2"/>
</dbReference>
<feature type="chain" id="PRO_5013578718" description="PA14 domain-containing protein" evidence="2">
    <location>
        <begin position="26"/>
        <end position="1554"/>
    </location>
</feature>
<dbReference type="InterPro" id="IPR052387">
    <property type="entry name" value="Fibrocystin"/>
</dbReference>
<evidence type="ECO:0000313" key="5">
    <source>
        <dbReference type="Proteomes" id="UP000229044"/>
    </source>
</evidence>
<keyword evidence="1 2" id="KW-0732">Signal</keyword>
<feature type="domain" description="PA14" evidence="3">
    <location>
        <begin position="685"/>
        <end position="828"/>
    </location>
</feature>
<dbReference type="PANTHER" id="PTHR46769">
    <property type="entry name" value="POLYCYSTIC KIDNEY AND HEPATIC DISEASE 1 (AUTOSOMAL RECESSIVE)-LIKE 1"/>
    <property type="match status" value="1"/>
</dbReference>
<feature type="domain" description="PA14" evidence="3">
    <location>
        <begin position="427"/>
        <end position="571"/>
    </location>
</feature>
<dbReference type="Pfam" id="PF07691">
    <property type="entry name" value="PA14"/>
    <property type="match status" value="2"/>
</dbReference>
<protein>
    <recommendedName>
        <fullName evidence="3">PA14 domain-containing protein</fullName>
    </recommendedName>
</protein>
<sequence length="1554" mass="167175">MIPTVVVRQVFAFFLMFLLSTSLLAAECTEVFRSGNGINEGLPENRRLTFDSDDWPAESDWPESPAVLSSGDYYFDNDDLDNGYVLSIATDAVVRIFVDGDFDIGNNANINQFGQAGQLLLLVNGEVEIGNNAIFNGVLYAENEVDLKNNSVVNGLIGSEDDVDLDKNAVFNNVPEALSPALLGGLCDIGPAGVLPVRDNFESYPPGSIDSRNGGSGWGDTWSGSAGQSIVDTSTNRLEFLASNGLSIRSDTTLEVFGNASRVATRPLSGIYEGETIYVSMLVRFQGTPGNNDFLGFWLQNPSFGDSPQFGIKVNEGGGGQRDFFVRLDTQAAYSTDFQPGQTYLLVARFSKNGRNFYEQGELWVDPQCTDSPPPTPSASIVSSPSTQVAEVSEIGFRSENLSGDARVQVGQVAAGQQWSDVVSCECYQNGLEATYYNNYNRNDPFPETPDLTRLDPVVDFNWGSGPPDPAINSNQFAVQWQGSLEVPVDGEYQFIARTDDGVRLWVDNLDTAIIDDWSDRSVGNSAVSVMLQAGQRYAIRMQYYENGGVAEARLRWRRPNGTEEVIPEQFLFGCLPVAAPRLESAAAVCGSSDLVELTFFENQRSRPLLESSLANTEFYRIERVSDGEPVSVLGATPGQNGYSVMLELADQLSLDDSYRVVVTDLQDVGGVAIEPNPSELEFTAAASGLATQFWNNRNLDGPPVYSEITNQIDNNWGNGSPVPGVINSNQFSVRWSGFIVPPESGAYQFRTRTDDGVRLYVDDLATPVIDEWRDFSPTNHESGDIILERGRSYNIRMEMYENAGGAVAQLSWRRPGQGQFELIPPTAFFQCPDTGGAVDHFRILHGGAGVTCQPTPITFEARNALGDIVTDYAGEVFLSTSTGQGFWQALGSLAGNLTLVPGDSGEASYQFDPADGGVVTLGLKHTQPDTVNLDITDGGVRELTGADPDLVVQRTGFVFHQGNDFSVPIGSQVSGKPSNVMPGIQDLRLTAVRESDTTGSCEAYLTGPQTVNIGQVCESPGNCSAIGAMEVNGTIVGNNSAGNAANSTPVVFDFGDDTNSSAAVNLSYNDSGLISLFAQMPLVDDQGIPTGEIIVGNSGPFPVVPAGFCVEAIDPDLACATVDAECSAGAVAGEIFNLRASAAAWGGAGESGPEFCDNSVTPNFEYADLEIGHRLLAPVTGQPGTILNETVGILPTGEGRRDVNQSVSEVGVFEFFVPTGQPYLGQTLPGGFSAPVGRFTPAGFTVSLNDAGMLGSVCSVPLGFTYVGQSFDWALTPEVAIVPRAADGTTITTNYLINDFMKLSASGVARTAPDSDRTARLADDSALVPIDYDEGIGNVSGDVDAQEVIFRYSNDDSFLVPKSTNTRIPPFTPVLPFSVDGVVDLDGVMTLVSQPMPLMFEPASEGDIRYGRLEMTNVFGPENADQPLIMPAEATYWNGARFVRNTLDNCSSWDTSTPTPLQNEQQFHELQNESETGTLSDGEAPALLLAPTGQRGEERVRWQMPVWLKGYWGREPSGPGDPGKDELQDPEAVATFGVYRGNDRIIYWQEILN</sequence>
<comment type="caution">
    <text evidence="4">The sequence shown here is derived from an EMBL/GenBank/DDBJ whole genome shotgun (WGS) entry which is preliminary data.</text>
</comment>